<dbReference type="InterPro" id="IPR017523">
    <property type="entry name" value="Rv3268"/>
</dbReference>
<proteinExistence type="predicted"/>
<name>A0A4V1Z215_9ACTN</name>
<accession>A0A4V1Z215</accession>
<evidence type="ECO:0000313" key="1">
    <source>
        <dbReference type="EMBL" id="RYU12826.1"/>
    </source>
</evidence>
<protein>
    <submittedName>
        <fullName evidence="1">TIGR03089 family protein</fullName>
    </submittedName>
</protein>
<gene>
    <name evidence="1" type="ORF">ETU37_07620</name>
</gene>
<dbReference type="AlphaFoldDB" id="A0A4V1Z215"/>
<dbReference type="InterPro" id="IPR042099">
    <property type="entry name" value="ANL_N_sf"/>
</dbReference>
<dbReference type="EMBL" id="SDPU01000020">
    <property type="protein sequence ID" value="RYU12826.1"/>
    <property type="molecule type" value="Genomic_DNA"/>
</dbReference>
<reference evidence="1 2" key="1">
    <citation type="submission" date="2019-01" db="EMBL/GenBank/DDBJ databases">
        <title>Nocardioides guangzhouensis sp. nov., an actinobacterium isolated from soil.</title>
        <authorList>
            <person name="Fu Y."/>
            <person name="Cai Y."/>
            <person name="Lin Z."/>
            <person name="Chen P."/>
        </authorList>
    </citation>
    <scope>NUCLEOTIDE SEQUENCE [LARGE SCALE GENOMIC DNA]</scope>
    <source>
        <strain evidence="1 2">NBRC 105384</strain>
    </source>
</reference>
<sequence length="253" mass="26518">MGGIMPARYGDPVPASTFPDALAEQLRADPGRPVVTFYDDATGERIELSLTTYANWVAKTAGLLQDELGLERGGLVLLDLPTHWLGPVWLGAAWAMGLTVTTDHDRRTDADVVVCGPDGVATYGEDAGRAPVVALSLRPLGAPFAEALPPGVVDYSAVVLGQPDAFAAYDPPQPGDAAWQEAGGAARTQEDLLATDRLPGRLLTDVNPCADAGLDTLLGPLLGGGGTVWVRNPVADGWDRRAEAERATATRRA</sequence>
<comment type="caution">
    <text evidence="1">The sequence shown here is derived from an EMBL/GenBank/DDBJ whole genome shotgun (WGS) entry which is preliminary data.</text>
</comment>
<dbReference type="SUPFAM" id="SSF56801">
    <property type="entry name" value="Acetyl-CoA synthetase-like"/>
    <property type="match status" value="1"/>
</dbReference>
<organism evidence="1 2">
    <name type="scientific">Nocardioides iriomotensis</name>
    <dbReference type="NCBI Taxonomy" id="715784"/>
    <lineage>
        <taxon>Bacteria</taxon>
        <taxon>Bacillati</taxon>
        <taxon>Actinomycetota</taxon>
        <taxon>Actinomycetes</taxon>
        <taxon>Propionibacteriales</taxon>
        <taxon>Nocardioidaceae</taxon>
        <taxon>Nocardioides</taxon>
    </lineage>
</organism>
<dbReference type="Gene3D" id="3.40.50.12780">
    <property type="entry name" value="N-terminal domain of ligase-like"/>
    <property type="match status" value="1"/>
</dbReference>
<dbReference type="OrthoDB" id="3396763at2"/>
<dbReference type="Proteomes" id="UP000291189">
    <property type="component" value="Unassembled WGS sequence"/>
</dbReference>
<evidence type="ECO:0000313" key="2">
    <source>
        <dbReference type="Proteomes" id="UP000291189"/>
    </source>
</evidence>
<dbReference type="NCBIfam" id="TIGR03089">
    <property type="entry name" value="TIGR03089 family protein"/>
    <property type="match status" value="1"/>
</dbReference>
<keyword evidence="2" id="KW-1185">Reference proteome</keyword>